<protein>
    <submittedName>
        <fullName evidence="8">EamA-like transporter family protein</fullName>
    </submittedName>
</protein>
<feature type="transmembrane region" description="Helical" evidence="6">
    <location>
        <begin position="180"/>
        <end position="198"/>
    </location>
</feature>
<name>A0A1B8YIA3_9GAMM</name>
<evidence type="ECO:0000313" key="9">
    <source>
        <dbReference type="Proteomes" id="UP000092665"/>
    </source>
</evidence>
<evidence type="ECO:0000256" key="5">
    <source>
        <dbReference type="ARBA" id="ARBA00023136"/>
    </source>
</evidence>
<evidence type="ECO:0000259" key="7">
    <source>
        <dbReference type="Pfam" id="PF00892"/>
    </source>
</evidence>
<feature type="transmembrane region" description="Helical" evidence="6">
    <location>
        <begin position="118"/>
        <end position="136"/>
    </location>
</feature>
<dbReference type="SUPFAM" id="SSF103481">
    <property type="entry name" value="Multidrug resistance efflux transporter EmrE"/>
    <property type="match status" value="2"/>
</dbReference>
<feature type="transmembrane region" description="Helical" evidence="6">
    <location>
        <begin position="241"/>
        <end position="259"/>
    </location>
</feature>
<keyword evidence="3 6" id="KW-0812">Transmembrane</keyword>
<feature type="transmembrane region" description="Helical" evidence="6">
    <location>
        <begin position="91"/>
        <end position="111"/>
    </location>
</feature>
<dbReference type="Pfam" id="PF00892">
    <property type="entry name" value="EamA"/>
    <property type="match status" value="2"/>
</dbReference>
<dbReference type="Proteomes" id="UP000092665">
    <property type="component" value="Unassembled WGS sequence"/>
</dbReference>
<keyword evidence="4 6" id="KW-1133">Transmembrane helix</keyword>
<feature type="transmembrane region" description="Helical" evidence="6">
    <location>
        <begin position="210"/>
        <end position="229"/>
    </location>
</feature>
<dbReference type="GO" id="GO:0005886">
    <property type="term" value="C:plasma membrane"/>
    <property type="evidence" value="ECO:0007669"/>
    <property type="project" value="UniProtKB-SubCell"/>
</dbReference>
<evidence type="ECO:0000313" key="8">
    <source>
        <dbReference type="EMBL" id="OCA54827.1"/>
    </source>
</evidence>
<feature type="domain" description="EamA" evidence="7">
    <location>
        <begin position="4"/>
        <end position="135"/>
    </location>
</feature>
<dbReference type="PATRIC" id="fig|29488.15.peg.2382"/>
<feature type="transmembrane region" description="Helical" evidence="6">
    <location>
        <begin position="148"/>
        <end position="168"/>
    </location>
</feature>
<reference evidence="9" key="1">
    <citation type="submission" date="2015-11" db="EMBL/GenBank/DDBJ databases">
        <authorList>
            <person name="Tobias N.J."/>
            <person name="Mishra B."/>
            <person name="Gupta D.K."/>
            <person name="Thines M."/>
            <person name="Stinear T.P."/>
            <person name="Bode H.B."/>
        </authorList>
    </citation>
    <scope>NUCLEOTIDE SEQUENCE [LARGE SCALE GENOMIC DNA]</scope>
    <source>
        <strain evidence="9">PB45.5</strain>
    </source>
</reference>
<comment type="subcellular location">
    <subcellularLocation>
        <location evidence="1">Cell membrane</location>
        <topology evidence="1">Multi-pass membrane protein</topology>
    </subcellularLocation>
</comment>
<evidence type="ECO:0000256" key="2">
    <source>
        <dbReference type="ARBA" id="ARBA00022475"/>
    </source>
</evidence>
<dbReference type="RefSeq" id="WP_065390333.1">
    <property type="nucleotide sequence ID" value="NZ_CAWMQN010000061.1"/>
</dbReference>
<dbReference type="PANTHER" id="PTHR42920">
    <property type="entry name" value="OS03G0707200 PROTEIN-RELATED"/>
    <property type="match status" value="1"/>
</dbReference>
<evidence type="ECO:0000256" key="3">
    <source>
        <dbReference type="ARBA" id="ARBA00022692"/>
    </source>
</evidence>
<feature type="transmembrane region" description="Helical" evidence="6">
    <location>
        <begin position="66"/>
        <end position="85"/>
    </location>
</feature>
<feature type="domain" description="EamA" evidence="7">
    <location>
        <begin position="150"/>
        <end position="280"/>
    </location>
</feature>
<sequence length="304" mass="33433">MNMIFPLLAVLIWSINAVVSKASATVIDPAAISFYRWFLAFLTLTPFVVLPVIRQWKTICQHWWKLLILSSLGMALYQSLAYYAAHSVSATFMGILNSLIPLLTVVISIFVLRVIPTVGIALGTVLSLFGLVWLVSAGDPILLLQHGLGRGELMMLIASISYALYGVLTKRWSIPLPNWQSLYVQIAFGVLLLLPNFLLAKDVQLNTNNISLVLFAGIPASILAPYLWIQGVIKLGANTASIFMNLAPVFTATIAILVLHEEMHSYHLIGGGITLLGVMLAQQLRTPLIGRKTEKSQEINRQKA</sequence>
<organism evidence="8 9">
    <name type="scientific">Photorhabdus namnaonensis</name>
    <dbReference type="NCBI Taxonomy" id="1851568"/>
    <lineage>
        <taxon>Bacteria</taxon>
        <taxon>Pseudomonadati</taxon>
        <taxon>Pseudomonadota</taxon>
        <taxon>Gammaproteobacteria</taxon>
        <taxon>Enterobacterales</taxon>
        <taxon>Morganellaceae</taxon>
        <taxon>Photorhabdus</taxon>
    </lineage>
</organism>
<keyword evidence="2" id="KW-1003">Cell membrane</keyword>
<evidence type="ECO:0000256" key="6">
    <source>
        <dbReference type="SAM" id="Phobius"/>
    </source>
</evidence>
<dbReference type="PANTHER" id="PTHR42920:SF11">
    <property type="entry name" value="INNER MEMBRANE PROTEIN YTFF"/>
    <property type="match status" value="1"/>
</dbReference>
<proteinExistence type="predicted"/>
<gene>
    <name evidence="8" type="ORF">Phpb_02175</name>
</gene>
<dbReference type="AlphaFoldDB" id="A0A1B8YIA3"/>
<comment type="caution">
    <text evidence="8">The sequence shown here is derived from an EMBL/GenBank/DDBJ whole genome shotgun (WGS) entry which is preliminary data.</text>
</comment>
<dbReference type="EMBL" id="LOIC01000061">
    <property type="protein sequence ID" value="OCA54827.1"/>
    <property type="molecule type" value="Genomic_DNA"/>
</dbReference>
<dbReference type="InterPro" id="IPR037185">
    <property type="entry name" value="EmrE-like"/>
</dbReference>
<accession>A0A1B8YIA3</accession>
<evidence type="ECO:0000256" key="1">
    <source>
        <dbReference type="ARBA" id="ARBA00004651"/>
    </source>
</evidence>
<keyword evidence="5 6" id="KW-0472">Membrane</keyword>
<feature type="transmembrane region" description="Helical" evidence="6">
    <location>
        <begin position="265"/>
        <end position="282"/>
    </location>
</feature>
<feature type="transmembrane region" description="Helical" evidence="6">
    <location>
        <begin position="34"/>
        <end position="54"/>
    </location>
</feature>
<evidence type="ECO:0000256" key="4">
    <source>
        <dbReference type="ARBA" id="ARBA00022989"/>
    </source>
</evidence>
<dbReference type="InterPro" id="IPR000620">
    <property type="entry name" value="EamA_dom"/>
</dbReference>
<keyword evidence="9" id="KW-1185">Reference proteome</keyword>
<dbReference type="InterPro" id="IPR051258">
    <property type="entry name" value="Diverse_Substrate_Transporter"/>
</dbReference>